<evidence type="ECO:0000313" key="1">
    <source>
        <dbReference type="EMBL" id="KKK90131.1"/>
    </source>
</evidence>
<dbReference type="AlphaFoldDB" id="A0A0F9C0C9"/>
<protein>
    <submittedName>
        <fullName evidence="1">Uncharacterized protein</fullName>
    </submittedName>
</protein>
<proteinExistence type="predicted"/>
<name>A0A0F9C0C9_9ZZZZ</name>
<dbReference type="EMBL" id="LAZR01049228">
    <property type="protein sequence ID" value="KKK90131.1"/>
    <property type="molecule type" value="Genomic_DNA"/>
</dbReference>
<reference evidence="1" key="1">
    <citation type="journal article" date="2015" name="Nature">
        <title>Complex archaea that bridge the gap between prokaryotes and eukaryotes.</title>
        <authorList>
            <person name="Spang A."/>
            <person name="Saw J.H."/>
            <person name="Jorgensen S.L."/>
            <person name="Zaremba-Niedzwiedzka K."/>
            <person name="Martijn J."/>
            <person name="Lind A.E."/>
            <person name="van Eijk R."/>
            <person name="Schleper C."/>
            <person name="Guy L."/>
            <person name="Ettema T.J."/>
        </authorList>
    </citation>
    <scope>NUCLEOTIDE SEQUENCE</scope>
</reference>
<sequence>MRVLIVSIIFILCMYIAFVSGTNITHEAPLFSALEALEREAELTRIANELTQTAKEVIGELNECTAFLLEIETDLRERWGITKEGN</sequence>
<accession>A0A0F9C0C9</accession>
<gene>
    <name evidence="1" type="ORF">LCGC14_2726160</name>
</gene>
<organism evidence="1">
    <name type="scientific">marine sediment metagenome</name>
    <dbReference type="NCBI Taxonomy" id="412755"/>
    <lineage>
        <taxon>unclassified sequences</taxon>
        <taxon>metagenomes</taxon>
        <taxon>ecological metagenomes</taxon>
    </lineage>
</organism>
<comment type="caution">
    <text evidence="1">The sequence shown here is derived from an EMBL/GenBank/DDBJ whole genome shotgun (WGS) entry which is preliminary data.</text>
</comment>